<evidence type="ECO:0000313" key="1">
    <source>
        <dbReference type="EMBL" id="MSB21944.1"/>
    </source>
</evidence>
<dbReference type="AlphaFoldDB" id="A0A6I2R5H3"/>
<organism evidence="1 2">
    <name type="scientific">Flavonifractor plautii</name>
    <name type="common">Fusobacterium plautii</name>
    <dbReference type="NCBI Taxonomy" id="292800"/>
    <lineage>
        <taxon>Bacteria</taxon>
        <taxon>Bacillati</taxon>
        <taxon>Bacillota</taxon>
        <taxon>Clostridia</taxon>
        <taxon>Eubacteriales</taxon>
        <taxon>Oscillospiraceae</taxon>
        <taxon>Flavonifractor</taxon>
    </lineage>
</organism>
<comment type="caution">
    <text evidence="1">The sequence shown here is derived from an EMBL/GenBank/DDBJ whole genome shotgun (WGS) entry which is preliminary data.</text>
</comment>
<sequence length="120" mass="14060">MLNYTICKVDIPFYSCQFSIDGPSLNGHNVTIHAECSKNVRAEGRDDYYFLELYMNADGYEDRDFLIGLFFGSKSMSKKDIDKRITEYIAGQLDEGFPDLLHQYFQKEHLMEKWLDDTFS</sequence>
<dbReference type="EMBL" id="WKPR01000030">
    <property type="protein sequence ID" value="MSB21944.1"/>
    <property type="molecule type" value="Genomic_DNA"/>
</dbReference>
<accession>A0A6I2R5H3</accession>
<name>A0A6I2R5H3_FLAPL</name>
<dbReference type="Proteomes" id="UP000434475">
    <property type="component" value="Unassembled WGS sequence"/>
</dbReference>
<gene>
    <name evidence="1" type="ORF">GKE97_20920</name>
</gene>
<evidence type="ECO:0000313" key="2">
    <source>
        <dbReference type="Proteomes" id="UP000434475"/>
    </source>
</evidence>
<dbReference type="RefSeq" id="WP_108981871.1">
    <property type="nucleotide sequence ID" value="NZ_WKPR01000030.1"/>
</dbReference>
<reference evidence="1 2" key="1">
    <citation type="journal article" date="2019" name="Nat. Med.">
        <title>A library of human gut bacterial isolates paired with longitudinal multiomics data enables mechanistic microbiome research.</title>
        <authorList>
            <person name="Poyet M."/>
            <person name="Groussin M."/>
            <person name="Gibbons S.M."/>
            <person name="Avila-Pacheco J."/>
            <person name="Jiang X."/>
            <person name="Kearney S.M."/>
            <person name="Perrotta A.R."/>
            <person name="Berdy B."/>
            <person name="Zhao S."/>
            <person name="Lieberman T.D."/>
            <person name="Swanson P.K."/>
            <person name="Smith M."/>
            <person name="Roesemann S."/>
            <person name="Alexander J.E."/>
            <person name="Rich S.A."/>
            <person name="Livny J."/>
            <person name="Vlamakis H."/>
            <person name="Clish C."/>
            <person name="Bullock K."/>
            <person name="Deik A."/>
            <person name="Scott J."/>
            <person name="Pierce K.A."/>
            <person name="Xavier R.J."/>
            <person name="Alm E.J."/>
        </authorList>
    </citation>
    <scope>NUCLEOTIDE SEQUENCE [LARGE SCALE GENOMIC DNA]</scope>
    <source>
        <strain evidence="1 2">BIOML-A2</strain>
    </source>
</reference>
<proteinExistence type="predicted"/>
<protein>
    <submittedName>
        <fullName evidence="1">Uncharacterized protein</fullName>
    </submittedName>
</protein>